<reference evidence="7 8" key="1">
    <citation type="submission" date="2018-12" db="EMBL/GenBank/DDBJ databases">
        <authorList>
            <person name="Li F."/>
        </authorList>
    </citation>
    <scope>NUCLEOTIDE SEQUENCE [LARGE SCALE GENOMIC DNA]</scope>
    <source>
        <strain evidence="7 8">EGI 6500705</strain>
    </source>
</reference>
<dbReference type="InterPro" id="IPR003778">
    <property type="entry name" value="CT_A_B"/>
</dbReference>
<keyword evidence="8" id="KW-1185">Reference proteome</keyword>
<dbReference type="GO" id="GO:0016829">
    <property type="term" value="F:lyase activity"/>
    <property type="evidence" value="ECO:0007669"/>
    <property type="project" value="UniProtKB-KW"/>
</dbReference>
<dbReference type="Pfam" id="PF02682">
    <property type="entry name" value="CT_C_D"/>
    <property type="match status" value="1"/>
</dbReference>
<keyword evidence="3" id="KW-0067">ATP-binding</keyword>
<dbReference type="GO" id="GO:0005524">
    <property type="term" value="F:ATP binding"/>
    <property type="evidence" value="ECO:0007669"/>
    <property type="project" value="UniProtKB-KW"/>
</dbReference>
<dbReference type="SUPFAM" id="SSF160467">
    <property type="entry name" value="PH0987 N-terminal domain-like"/>
    <property type="match status" value="1"/>
</dbReference>
<dbReference type="EMBL" id="RZGZ01000001">
    <property type="protein sequence ID" value="RUR03613.1"/>
    <property type="molecule type" value="Genomic_DNA"/>
</dbReference>
<dbReference type="Pfam" id="PF02626">
    <property type="entry name" value="CT_A_B"/>
    <property type="match status" value="1"/>
</dbReference>
<evidence type="ECO:0000259" key="6">
    <source>
        <dbReference type="SMART" id="SM00797"/>
    </source>
</evidence>
<evidence type="ECO:0000259" key="5">
    <source>
        <dbReference type="SMART" id="SM00796"/>
    </source>
</evidence>
<feature type="region of interest" description="Disordered" evidence="4">
    <location>
        <begin position="549"/>
        <end position="579"/>
    </location>
</feature>
<protein>
    <submittedName>
        <fullName evidence="7">5-oxoprolinase/urea amidolyase family protein</fullName>
    </submittedName>
</protein>
<dbReference type="GO" id="GO:0016787">
    <property type="term" value="F:hydrolase activity"/>
    <property type="evidence" value="ECO:0007669"/>
    <property type="project" value="UniProtKB-KW"/>
</dbReference>
<evidence type="ECO:0000256" key="2">
    <source>
        <dbReference type="ARBA" id="ARBA00022801"/>
    </source>
</evidence>
<dbReference type="InterPro" id="IPR029000">
    <property type="entry name" value="Cyclophilin-like_dom_sf"/>
</dbReference>
<dbReference type="PANTHER" id="PTHR43309">
    <property type="entry name" value="5-OXOPROLINASE SUBUNIT C"/>
    <property type="match status" value="1"/>
</dbReference>
<sequence length="579" mass="60334">MRVLPVRDDAVLVELADLDETLALAASLETNPLAGVVDVVPGARTLLITFRPSAALAERVAAEVRTRPLDAIDAGDAPLRRIPVRYNGEDLAEVAKQLGMTADEVVRRHTAAECTVAFVGFAPGFAYLTGGDPLLDVPRRSSPRTRIPAGSVALAGTYSGVYPRESPGGWRLIGTTDLPMWDLGRERPAFLEPGDRVRFDLVDASRATVTAASDSDHAVTEPVEAPSHPVAEPVESSRALEDSAPFDELRDPTVGLEVVSAGLQTVFQDLGRTGYTSMGVSASGALDPAALRAANRLVGNDSAEAALEVVVGGLQLRAHGPQVTAVAGAPVPLTVVRADGERRPAAFHSAIPLDDGDELHLGMASEGVRAYLAVRGGFAEEAVLGSLATDALSGVGPEPVATGRVLDVRAAAAGSIVATEAAPEHPLPRAGEETVLDIVLGPRTDWLTADAVETLTGQAWDVTPQSNRVGVRLSGTPVDRERTEELPSEGCVAGALQIPPNGQPVLFLADHPLTGGYPVIGAVVSDQVAIAGQLPVGARVRFRVRSPFAEIRDPLPSPATTADSPDSPDSPDSIGRDPR</sequence>
<evidence type="ECO:0000313" key="7">
    <source>
        <dbReference type="EMBL" id="RUR03613.1"/>
    </source>
</evidence>
<feature type="domain" description="Carboxyltransferase" evidence="6">
    <location>
        <begin position="277"/>
        <end position="560"/>
    </location>
</feature>
<dbReference type="Gene3D" id="2.40.100.10">
    <property type="entry name" value="Cyclophilin-like"/>
    <property type="match status" value="2"/>
</dbReference>
<keyword evidence="2" id="KW-0378">Hydrolase</keyword>
<dbReference type="SUPFAM" id="SSF50891">
    <property type="entry name" value="Cyclophilin-like"/>
    <property type="match status" value="2"/>
</dbReference>
<dbReference type="OrthoDB" id="9768696at2"/>
<feature type="compositionally biased region" description="Low complexity" evidence="4">
    <location>
        <begin position="558"/>
        <end position="573"/>
    </location>
</feature>
<comment type="caution">
    <text evidence="7">The sequence shown here is derived from an EMBL/GenBank/DDBJ whole genome shotgun (WGS) entry which is preliminary data.</text>
</comment>
<accession>A0A3S1CUP2</accession>
<feature type="region of interest" description="Disordered" evidence="4">
    <location>
        <begin position="211"/>
        <end position="236"/>
    </location>
</feature>
<evidence type="ECO:0000256" key="1">
    <source>
        <dbReference type="ARBA" id="ARBA00022741"/>
    </source>
</evidence>
<keyword evidence="1" id="KW-0547">Nucleotide-binding</keyword>
<dbReference type="PANTHER" id="PTHR43309:SF3">
    <property type="entry name" value="5-OXOPROLINASE SUBUNIT C"/>
    <property type="match status" value="1"/>
</dbReference>
<dbReference type="SMART" id="SM00797">
    <property type="entry name" value="AHS2"/>
    <property type="match status" value="1"/>
</dbReference>
<evidence type="ECO:0000256" key="4">
    <source>
        <dbReference type="SAM" id="MobiDB-lite"/>
    </source>
</evidence>
<dbReference type="SMART" id="SM00796">
    <property type="entry name" value="AHS1"/>
    <property type="match status" value="1"/>
</dbReference>
<evidence type="ECO:0000313" key="8">
    <source>
        <dbReference type="Proteomes" id="UP000274909"/>
    </source>
</evidence>
<dbReference type="AlphaFoldDB" id="A0A3S1CUP2"/>
<dbReference type="Gene3D" id="3.30.1360.40">
    <property type="match status" value="1"/>
</dbReference>
<keyword evidence="7" id="KW-0456">Lyase</keyword>
<evidence type="ECO:0000256" key="3">
    <source>
        <dbReference type="ARBA" id="ARBA00022840"/>
    </source>
</evidence>
<dbReference type="InterPro" id="IPR052708">
    <property type="entry name" value="PxpC"/>
</dbReference>
<feature type="domain" description="Carboxyltransferase" evidence="5">
    <location>
        <begin position="1"/>
        <end position="191"/>
    </location>
</feature>
<gene>
    <name evidence="7" type="ORF">ELQ94_00200</name>
</gene>
<name>A0A3S1CUP2_9MICO</name>
<organism evidence="7 8">
    <name type="scientific">Labedella endophytica</name>
    <dbReference type="NCBI Taxonomy" id="1523160"/>
    <lineage>
        <taxon>Bacteria</taxon>
        <taxon>Bacillati</taxon>
        <taxon>Actinomycetota</taxon>
        <taxon>Actinomycetes</taxon>
        <taxon>Micrococcales</taxon>
        <taxon>Microbacteriaceae</taxon>
        <taxon>Labedella</taxon>
    </lineage>
</organism>
<proteinExistence type="predicted"/>
<dbReference type="Proteomes" id="UP000274909">
    <property type="component" value="Unassembled WGS sequence"/>
</dbReference>
<dbReference type="InterPro" id="IPR003833">
    <property type="entry name" value="CT_C_D"/>
</dbReference>